<feature type="transmembrane region" description="Helical" evidence="7">
    <location>
        <begin position="77"/>
        <end position="95"/>
    </location>
</feature>
<protein>
    <submittedName>
        <fullName evidence="11">Small conductance mechanosensitive channel</fullName>
    </submittedName>
</protein>
<evidence type="ECO:0000256" key="4">
    <source>
        <dbReference type="ARBA" id="ARBA00022692"/>
    </source>
</evidence>
<dbReference type="RefSeq" id="WP_132874236.1">
    <property type="nucleotide sequence ID" value="NZ_JAJUHT010000006.1"/>
</dbReference>
<dbReference type="Gene3D" id="2.30.30.60">
    <property type="match status" value="1"/>
</dbReference>
<dbReference type="Pfam" id="PF21088">
    <property type="entry name" value="MS_channel_1st"/>
    <property type="match status" value="1"/>
</dbReference>
<evidence type="ECO:0000256" key="2">
    <source>
        <dbReference type="ARBA" id="ARBA00008017"/>
    </source>
</evidence>
<dbReference type="Proteomes" id="UP000294614">
    <property type="component" value="Unassembled WGS sequence"/>
</dbReference>
<dbReference type="OrthoDB" id="9809206at2"/>
<dbReference type="Pfam" id="PF00924">
    <property type="entry name" value="MS_channel_2nd"/>
    <property type="match status" value="1"/>
</dbReference>
<dbReference type="SUPFAM" id="SSF50182">
    <property type="entry name" value="Sm-like ribonucleoproteins"/>
    <property type="match status" value="1"/>
</dbReference>
<feature type="domain" description="Mechanosensitive ion channel MscS" evidence="8">
    <location>
        <begin position="97"/>
        <end position="163"/>
    </location>
</feature>
<dbReference type="InterPro" id="IPR049278">
    <property type="entry name" value="MS_channel_C"/>
</dbReference>
<name>A0A4R1K5A6_9BACT</name>
<keyword evidence="5 7" id="KW-1133">Transmembrane helix</keyword>
<dbReference type="InterPro" id="IPR011066">
    <property type="entry name" value="MscS_channel_C_sf"/>
</dbReference>
<dbReference type="InterPro" id="IPR008910">
    <property type="entry name" value="MSC_TM_helix"/>
</dbReference>
<feature type="domain" description="Mechanosensitive ion channel MscS C-terminal" evidence="9">
    <location>
        <begin position="170"/>
        <end position="252"/>
    </location>
</feature>
<keyword evidence="12" id="KW-1185">Reference proteome</keyword>
<gene>
    <name evidence="11" type="ORF">C8D98_2257</name>
</gene>
<dbReference type="Gene3D" id="3.30.70.100">
    <property type="match status" value="1"/>
</dbReference>
<comment type="subcellular location">
    <subcellularLocation>
        <location evidence="1">Cell membrane</location>
        <topology evidence="1">Multi-pass membrane protein</topology>
    </subcellularLocation>
</comment>
<dbReference type="Gene3D" id="1.10.287.1260">
    <property type="match status" value="1"/>
</dbReference>
<dbReference type="SUPFAM" id="SSF82689">
    <property type="entry name" value="Mechanosensitive channel protein MscS (YggB), C-terminal domain"/>
    <property type="match status" value="1"/>
</dbReference>
<evidence type="ECO:0000259" key="10">
    <source>
        <dbReference type="Pfam" id="PF21088"/>
    </source>
</evidence>
<evidence type="ECO:0000259" key="8">
    <source>
        <dbReference type="Pfam" id="PF00924"/>
    </source>
</evidence>
<evidence type="ECO:0000256" key="5">
    <source>
        <dbReference type="ARBA" id="ARBA00022989"/>
    </source>
</evidence>
<reference evidence="11 12" key="1">
    <citation type="submission" date="2019-03" db="EMBL/GenBank/DDBJ databases">
        <title>Genomic Encyclopedia of Type Strains, Phase IV (KMG-IV): sequencing the most valuable type-strain genomes for metagenomic binning, comparative biology and taxonomic classification.</title>
        <authorList>
            <person name="Goeker M."/>
        </authorList>
    </citation>
    <scope>NUCLEOTIDE SEQUENCE [LARGE SCALE GENOMIC DNA]</scope>
    <source>
        <strain evidence="11 12">DSM 24984</strain>
    </source>
</reference>
<evidence type="ECO:0000256" key="3">
    <source>
        <dbReference type="ARBA" id="ARBA00022475"/>
    </source>
</evidence>
<organism evidence="11 12">
    <name type="scientific">Seleniivibrio woodruffii</name>
    <dbReference type="NCBI Taxonomy" id="1078050"/>
    <lineage>
        <taxon>Bacteria</taxon>
        <taxon>Pseudomonadati</taxon>
        <taxon>Deferribacterota</taxon>
        <taxon>Deferribacteres</taxon>
        <taxon>Deferribacterales</taxon>
        <taxon>Geovibrionaceae</taxon>
        <taxon>Seleniivibrio</taxon>
    </lineage>
</organism>
<feature type="transmembrane region" description="Helical" evidence="7">
    <location>
        <begin position="49"/>
        <end position="71"/>
    </location>
</feature>
<dbReference type="SUPFAM" id="SSF82861">
    <property type="entry name" value="Mechanosensitive channel protein MscS (YggB), transmembrane region"/>
    <property type="match status" value="1"/>
</dbReference>
<dbReference type="InterPro" id="IPR010920">
    <property type="entry name" value="LSM_dom_sf"/>
</dbReference>
<dbReference type="GO" id="GO:0008381">
    <property type="term" value="F:mechanosensitive monoatomic ion channel activity"/>
    <property type="evidence" value="ECO:0007669"/>
    <property type="project" value="InterPro"/>
</dbReference>
<dbReference type="PANTHER" id="PTHR30221:SF1">
    <property type="entry name" value="SMALL-CONDUCTANCE MECHANOSENSITIVE CHANNEL"/>
    <property type="match status" value="1"/>
</dbReference>
<feature type="transmembrane region" description="Helical" evidence="7">
    <location>
        <begin position="12"/>
        <end position="29"/>
    </location>
</feature>
<accession>A0A4R1K5A6</accession>
<comment type="similarity">
    <text evidence="2">Belongs to the MscS (TC 1.A.23) family.</text>
</comment>
<keyword evidence="3" id="KW-1003">Cell membrane</keyword>
<evidence type="ECO:0000256" key="7">
    <source>
        <dbReference type="SAM" id="Phobius"/>
    </source>
</evidence>
<dbReference type="InterPro" id="IPR049142">
    <property type="entry name" value="MS_channel_1st"/>
</dbReference>
<dbReference type="Pfam" id="PF21082">
    <property type="entry name" value="MS_channel_3rd"/>
    <property type="match status" value="1"/>
</dbReference>
<dbReference type="AlphaFoldDB" id="A0A4R1K5A6"/>
<evidence type="ECO:0000313" key="12">
    <source>
        <dbReference type="Proteomes" id="UP000294614"/>
    </source>
</evidence>
<dbReference type="PANTHER" id="PTHR30221">
    <property type="entry name" value="SMALL-CONDUCTANCE MECHANOSENSITIVE CHANNEL"/>
    <property type="match status" value="1"/>
</dbReference>
<dbReference type="InterPro" id="IPR045275">
    <property type="entry name" value="MscS_archaea/bacteria_type"/>
</dbReference>
<sequence length="263" mass="29047">MSDILPDLTTYAWQIIFAILLVVIGRYAARYLSKFCLRLMEKGRMDMTLSKFLSGLIYYLGMTVVVIAALNQLGIETTSIVAVLATAGLAVGLALKDSLSNFAAGVMIIIFRPFVIGDTIEAAGTTGTAEIIGIFTTQLKTADNKAIIVPNSAIISNSITNYSANDTRRVDLTIGVSYESDIKKVKEILAEIVEKDERVLKDPAPTIAVAALADNSVNFAYRLWVKTDEYWNVYFDTLETVKIRFDEEKIAIPYPQMDIHITK</sequence>
<evidence type="ECO:0000259" key="9">
    <source>
        <dbReference type="Pfam" id="PF21082"/>
    </source>
</evidence>
<feature type="domain" description="Mechanosensitive ion channel transmembrane helices 2/3" evidence="10">
    <location>
        <begin position="55"/>
        <end position="96"/>
    </location>
</feature>
<dbReference type="GO" id="GO:0005886">
    <property type="term" value="C:plasma membrane"/>
    <property type="evidence" value="ECO:0007669"/>
    <property type="project" value="UniProtKB-SubCell"/>
</dbReference>
<dbReference type="EMBL" id="SMGG01000006">
    <property type="protein sequence ID" value="TCK59324.1"/>
    <property type="molecule type" value="Genomic_DNA"/>
</dbReference>
<proteinExistence type="inferred from homology"/>
<dbReference type="InterPro" id="IPR006685">
    <property type="entry name" value="MscS_channel_2nd"/>
</dbReference>
<keyword evidence="6 7" id="KW-0472">Membrane</keyword>
<dbReference type="Pfam" id="PF05552">
    <property type="entry name" value="MS_channel_1st_1"/>
    <property type="match status" value="1"/>
</dbReference>
<evidence type="ECO:0000256" key="6">
    <source>
        <dbReference type="ARBA" id="ARBA00023136"/>
    </source>
</evidence>
<comment type="caution">
    <text evidence="11">The sequence shown here is derived from an EMBL/GenBank/DDBJ whole genome shotgun (WGS) entry which is preliminary data.</text>
</comment>
<evidence type="ECO:0000313" key="11">
    <source>
        <dbReference type="EMBL" id="TCK59324.1"/>
    </source>
</evidence>
<dbReference type="InterPro" id="IPR011014">
    <property type="entry name" value="MscS_channel_TM-2"/>
</dbReference>
<evidence type="ECO:0000256" key="1">
    <source>
        <dbReference type="ARBA" id="ARBA00004651"/>
    </source>
</evidence>
<dbReference type="InterPro" id="IPR023408">
    <property type="entry name" value="MscS_beta-dom_sf"/>
</dbReference>
<keyword evidence="4 7" id="KW-0812">Transmembrane</keyword>